<dbReference type="InterPro" id="IPR056909">
    <property type="entry name" value="SU10_portal"/>
</dbReference>
<organism evidence="3 4">
    <name type="scientific">Ectopseudomonas mendocina</name>
    <name type="common">Pseudomonas mendocina</name>
    <dbReference type="NCBI Taxonomy" id="300"/>
    <lineage>
        <taxon>Bacteria</taxon>
        <taxon>Pseudomonadati</taxon>
        <taxon>Pseudomonadota</taxon>
        <taxon>Gammaproteobacteria</taxon>
        <taxon>Pseudomonadales</taxon>
        <taxon>Pseudomonadaceae</taxon>
        <taxon>Ectopseudomonas</taxon>
    </lineage>
</organism>
<dbReference type="EMBL" id="CP148074">
    <property type="protein sequence ID" value="WXL27753.1"/>
    <property type="molecule type" value="Genomic_DNA"/>
</dbReference>
<accession>A0ABZ2RNQ1</accession>
<keyword evidence="1" id="KW-0175">Coiled coil</keyword>
<feature type="coiled-coil region" evidence="1">
    <location>
        <begin position="627"/>
        <end position="666"/>
    </location>
</feature>
<evidence type="ECO:0000313" key="4">
    <source>
        <dbReference type="Proteomes" id="UP001476583"/>
    </source>
</evidence>
<keyword evidence="4" id="KW-1185">Reference proteome</keyword>
<dbReference type="Pfam" id="PF23899">
    <property type="entry name" value="SU10_portal"/>
    <property type="match status" value="1"/>
</dbReference>
<feature type="region of interest" description="Disordered" evidence="2">
    <location>
        <begin position="688"/>
        <end position="725"/>
    </location>
</feature>
<protein>
    <recommendedName>
        <fullName evidence="5">Phage portal protein</fullName>
    </recommendedName>
</protein>
<proteinExistence type="predicted"/>
<evidence type="ECO:0000313" key="3">
    <source>
        <dbReference type="EMBL" id="WXL27753.1"/>
    </source>
</evidence>
<evidence type="ECO:0008006" key="5">
    <source>
        <dbReference type="Google" id="ProtNLM"/>
    </source>
</evidence>
<dbReference type="Proteomes" id="UP001476583">
    <property type="component" value="Chromosome"/>
</dbReference>
<evidence type="ECO:0000256" key="2">
    <source>
        <dbReference type="SAM" id="MobiDB-lite"/>
    </source>
</evidence>
<gene>
    <name evidence="3" type="ORF">WG219_10000</name>
</gene>
<reference evidence="3 4" key="1">
    <citation type="submission" date="2024-03" db="EMBL/GenBank/DDBJ databases">
        <title>Complete genome of BD2.</title>
        <authorList>
            <person name="Cao G."/>
        </authorList>
    </citation>
    <scope>NUCLEOTIDE SEQUENCE [LARGE SCALE GENOMIC DNA]</scope>
    <source>
        <strain evidence="3 4">BD2</strain>
    </source>
</reference>
<evidence type="ECO:0000256" key="1">
    <source>
        <dbReference type="SAM" id="Coils"/>
    </source>
</evidence>
<sequence>MRDMGLLGFTPASTLIAQEQARQDQLQQRAALESSLASHIRRCFEAAKTTKQEIERRLIDCAQRQKGIYPADKLTAIRAQGGSELYPKLTTTKCRAAAAWIRDILMPTTGRPWGLDPTPVSDIPQGVLEAFKQTLMGRLQQDPQAAQSLTRETLEQMLLEEIDKRARSAADAHQDLIADQLAEGGWDDALEMFIDDFATYPVAILKGPYLQKTPDLGWGQGWELIETEVVKPQFKRVSPFDIYPSADSSDVDDGAYIIERERYTRRGLNKLRGVPGYSEDAIRKVLLEHGRGGLRNWLAVDGQRAVIEDRSGDWLNNHGETIEGLIYWGSAQGLMLLQWGVPAEQIPDPLDEYEIDAILIGQHVIRCVINRNPLGARPYNAASFQPVPGSFWGMAIPELMNDVQDMCCATARAQANNMAFSSGPQVEIDETRLMPGENPNIMFPLKRWRTKSVMSQTTPSPAIRFFQPASMAGELMGVYSEWERRADDATNIPRYIYGSEKIGGAGNTASGLSMLMESANKGIKDAIRHIDRGLVRRVIHALWLFNMRYSNNQAIKGDCRVVARGSSAMLQREQTQMLRQQFLQGTANPVDMQILGVEGRAKLLRAVAEILDMPGLVPSDEEISSRIAQENAQQGQQMEQAAQLEQQRVTAEVDNTQAAAEKTRAETQEILFELGATAALLKGRGNATGRAANQSAGSPAIGRHSGLADVPSVDPRTQGVGTYGP</sequence>
<name>A0ABZ2RNQ1_ECTME</name>